<dbReference type="Pfam" id="PF10099">
    <property type="entry name" value="RskA_C"/>
    <property type="match status" value="1"/>
</dbReference>
<keyword evidence="2" id="KW-0812">Transmembrane</keyword>
<sequence>MSEGTPMAGAEIEDAYREAAPLVHTLALRALGSVDEAEDVVRRVFAAAAASGDLAPQSLLRDAAERVTGDLERRVRAKLSALDDPRLGADAVTDHDAVVAEADRILLRSAMSRLDEQRRTLLERALVHGDPRPELAMMTGVSTEDLEAMLRDALLELWTGPRMRGEHAPAADLASRALGNSAAPPHSDHLGRCRECRDVSRSLNDLVGAIARMPSAGPVLPPRGGLWDEVREAVAAGAVPEPDWREEARRAAERAQRRRTFILVGAVVMSSLLVGLTVILAQLLVEPDRAAIASAVLADPRQGGADAGSVVLERRDGGAEVLVIDTVFAEYPDAYLEVWLVPAGEDPISVGHLRASRYEVEVPEAAGSAMGATIEISREPWDGDPTRGGEVVARGALG</sequence>
<reference evidence="4 5" key="1">
    <citation type="submission" date="2024-02" db="EMBL/GenBank/DDBJ databases">
        <title>Lysinimicrobium sediminis NBRC 112286.</title>
        <authorList>
            <person name="Ichikawa N."/>
            <person name="Katano-Makiyama Y."/>
            <person name="Hidaka K."/>
        </authorList>
    </citation>
    <scope>NUCLEOTIDE SEQUENCE [LARGE SCALE GENOMIC DNA]</scope>
    <source>
        <strain evidence="4 5">NBRC 112286</strain>
    </source>
</reference>
<dbReference type="InterPro" id="IPR013324">
    <property type="entry name" value="RNA_pol_sigma_r3/r4-like"/>
</dbReference>
<protein>
    <recommendedName>
        <fullName evidence="3">Anti-sigma K factor RskA C-terminal domain-containing protein</fullName>
    </recommendedName>
</protein>
<dbReference type="SUPFAM" id="SSF88659">
    <property type="entry name" value="Sigma3 and sigma4 domains of RNA polymerase sigma factors"/>
    <property type="match status" value="1"/>
</dbReference>
<evidence type="ECO:0000256" key="1">
    <source>
        <dbReference type="SAM" id="MobiDB-lite"/>
    </source>
</evidence>
<name>A0ABP9WEL0_9MICO</name>
<keyword evidence="2" id="KW-1133">Transmembrane helix</keyword>
<proteinExistence type="predicted"/>
<organism evidence="4 5">
    <name type="scientific">Demequina sediminis</name>
    <dbReference type="NCBI Taxonomy" id="1930058"/>
    <lineage>
        <taxon>Bacteria</taxon>
        <taxon>Bacillati</taxon>
        <taxon>Actinomycetota</taxon>
        <taxon>Actinomycetes</taxon>
        <taxon>Micrococcales</taxon>
        <taxon>Demequinaceae</taxon>
        <taxon>Demequina</taxon>
    </lineage>
</organism>
<keyword evidence="2" id="KW-0472">Membrane</keyword>
<evidence type="ECO:0000256" key="2">
    <source>
        <dbReference type="SAM" id="Phobius"/>
    </source>
</evidence>
<evidence type="ECO:0000313" key="5">
    <source>
        <dbReference type="Proteomes" id="UP001426770"/>
    </source>
</evidence>
<accession>A0ABP9WEL0</accession>
<evidence type="ECO:0000259" key="3">
    <source>
        <dbReference type="Pfam" id="PF10099"/>
    </source>
</evidence>
<feature type="region of interest" description="Disordered" evidence="1">
    <location>
        <begin position="378"/>
        <end position="398"/>
    </location>
</feature>
<keyword evidence="5" id="KW-1185">Reference proteome</keyword>
<dbReference type="Proteomes" id="UP001426770">
    <property type="component" value="Unassembled WGS sequence"/>
</dbReference>
<dbReference type="EMBL" id="BAABRR010000003">
    <property type="protein sequence ID" value="GAA5518275.1"/>
    <property type="molecule type" value="Genomic_DNA"/>
</dbReference>
<comment type="caution">
    <text evidence="4">The sequence shown here is derived from an EMBL/GenBank/DDBJ whole genome shotgun (WGS) entry which is preliminary data.</text>
</comment>
<evidence type="ECO:0000313" key="4">
    <source>
        <dbReference type="EMBL" id="GAA5518275.1"/>
    </source>
</evidence>
<dbReference type="InterPro" id="IPR018764">
    <property type="entry name" value="RskA_C"/>
</dbReference>
<feature type="transmembrane region" description="Helical" evidence="2">
    <location>
        <begin position="260"/>
        <end position="285"/>
    </location>
</feature>
<dbReference type="RefSeq" id="WP_345378602.1">
    <property type="nucleotide sequence ID" value="NZ_BAABRR010000003.1"/>
</dbReference>
<feature type="domain" description="Anti-sigma K factor RskA C-terminal" evidence="3">
    <location>
        <begin position="267"/>
        <end position="386"/>
    </location>
</feature>
<gene>
    <name evidence="4" type="ORF">Lsed01_00697</name>
</gene>
<feature type="compositionally biased region" description="Basic and acidic residues" evidence="1">
    <location>
        <begin position="378"/>
        <end position="387"/>
    </location>
</feature>